<sequence>MRKILNNLFLKYFKKNGKKTLVIDPSNYSDTDFKYLSELKEEFNIILKPVCDIPDVLNMEKITGVYIEDSRGGLPAEFLAYKGNKHV</sequence>
<dbReference type="AlphaFoldDB" id="A0A1G9A7A6"/>
<evidence type="ECO:0000313" key="2">
    <source>
        <dbReference type="Proteomes" id="UP000198629"/>
    </source>
</evidence>
<dbReference type="STRING" id="492660.SAMN05192566_0726"/>
<gene>
    <name evidence="1" type="ORF">SAMN05192566_0726</name>
</gene>
<protein>
    <submittedName>
        <fullName evidence="1">Uncharacterized protein</fullName>
    </submittedName>
</protein>
<dbReference type="Proteomes" id="UP000198629">
    <property type="component" value="Unassembled WGS sequence"/>
</dbReference>
<keyword evidence="2" id="KW-1185">Reference proteome</keyword>
<accession>A0A1G9A7A6</accession>
<organism evidence="1 2">
    <name type="scientific">Methylophilus rhizosphaerae</name>
    <dbReference type="NCBI Taxonomy" id="492660"/>
    <lineage>
        <taxon>Bacteria</taxon>
        <taxon>Pseudomonadati</taxon>
        <taxon>Pseudomonadota</taxon>
        <taxon>Betaproteobacteria</taxon>
        <taxon>Nitrosomonadales</taxon>
        <taxon>Methylophilaceae</taxon>
        <taxon>Methylophilus</taxon>
    </lineage>
</organism>
<dbReference type="EMBL" id="FNFX01000001">
    <property type="protein sequence ID" value="SDK23187.1"/>
    <property type="molecule type" value="Genomic_DNA"/>
</dbReference>
<dbReference type="RefSeq" id="WP_143001345.1">
    <property type="nucleotide sequence ID" value="NZ_FNFX01000001.1"/>
</dbReference>
<reference evidence="2" key="1">
    <citation type="submission" date="2016-10" db="EMBL/GenBank/DDBJ databases">
        <authorList>
            <person name="Varghese N."/>
            <person name="Submissions S."/>
        </authorList>
    </citation>
    <scope>NUCLEOTIDE SEQUENCE [LARGE SCALE GENOMIC DNA]</scope>
    <source>
        <strain evidence="2">CBMB127</strain>
    </source>
</reference>
<evidence type="ECO:0000313" key="1">
    <source>
        <dbReference type="EMBL" id="SDK23187.1"/>
    </source>
</evidence>
<proteinExistence type="predicted"/>
<name>A0A1G9A7A6_9PROT</name>